<dbReference type="AlphaFoldDB" id="A0AA47PDN3"/>
<name>A0AA47PDN3_MERPO</name>
<dbReference type="EMBL" id="JAOPHQ010000062">
    <property type="protein sequence ID" value="KAK0155932.1"/>
    <property type="molecule type" value="Genomic_DNA"/>
</dbReference>
<feature type="compositionally biased region" description="Polar residues" evidence="6">
    <location>
        <begin position="522"/>
        <end position="538"/>
    </location>
</feature>
<protein>
    <submittedName>
        <fullName evidence="9">Rab11 family-interacting protein 1</fullName>
    </submittedName>
</protein>
<dbReference type="InterPro" id="IPR037789">
    <property type="entry name" value="FIP_classI"/>
</dbReference>
<evidence type="ECO:0000313" key="10">
    <source>
        <dbReference type="Proteomes" id="UP001174136"/>
    </source>
</evidence>
<dbReference type="InterPro" id="IPR035892">
    <property type="entry name" value="C2_domain_sf"/>
</dbReference>
<dbReference type="GO" id="GO:0055037">
    <property type="term" value="C:recycling endosome"/>
    <property type="evidence" value="ECO:0007669"/>
    <property type="project" value="UniProtKB-SubCell"/>
</dbReference>
<comment type="caution">
    <text evidence="9">The sequence shown here is derived from an EMBL/GenBank/DDBJ whole genome shotgun (WGS) entry which is preliminary data.</text>
</comment>
<organism evidence="9 10">
    <name type="scientific">Merluccius polli</name>
    <name type="common">Benguela hake</name>
    <name type="synonym">Merluccius cadenati</name>
    <dbReference type="NCBI Taxonomy" id="89951"/>
    <lineage>
        <taxon>Eukaryota</taxon>
        <taxon>Metazoa</taxon>
        <taxon>Chordata</taxon>
        <taxon>Craniata</taxon>
        <taxon>Vertebrata</taxon>
        <taxon>Euteleostomi</taxon>
        <taxon>Actinopterygii</taxon>
        <taxon>Neopterygii</taxon>
        <taxon>Teleostei</taxon>
        <taxon>Neoteleostei</taxon>
        <taxon>Acanthomorphata</taxon>
        <taxon>Zeiogadaria</taxon>
        <taxon>Gadariae</taxon>
        <taxon>Gadiformes</taxon>
        <taxon>Gadoidei</taxon>
        <taxon>Merlucciidae</taxon>
        <taxon>Merluccius</taxon>
    </lineage>
</organism>
<comment type="subcellular location">
    <subcellularLocation>
        <location evidence="1">Recycling endosome</location>
    </subcellularLocation>
</comment>
<evidence type="ECO:0000256" key="2">
    <source>
        <dbReference type="ARBA" id="ARBA00022448"/>
    </source>
</evidence>
<evidence type="ECO:0000256" key="4">
    <source>
        <dbReference type="ARBA" id="ARBA00022753"/>
    </source>
</evidence>
<evidence type="ECO:0000256" key="5">
    <source>
        <dbReference type="ARBA" id="ARBA00022927"/>
    </source>
</evidence>
<evidence type="ECO:0000259" key="7">
    <source>
        <dbReference type="PROSITE" id="PS50004"/>
    </source>
</evidence>
<accession>A0AA47PDN3</accession>
<dbReference type="Proteomes" id="UP001174136">
    <property type="component" value="Unassembled WGS sequence"/>
</dbReference>
<dbReference type="InterPro" id="IPR000008">
    <property type="entry name" value="C2_dom"/>
</dbReference>
<feature type="compositionally biased region" description="Low complexity" evidence="6">
    <location>
        <begin position="246"/>
        <end position="256"/>
    </location>
</feature>
<dbReference type="Gene3D" id="2.60.40.150">
    <property type="entry name" value="C2 domain"/>
    <property type="match status" value="1"/>
</dbReference>
<dbReference type="InterPro" id="IPR037245">
    <property type="entry name" value="FIP-RBD_C_sf"/>
</dbReference>
<dbReference type="PROSITE" id="PS50004">
    <property type="entry name" value="C2"/>
    <property type="match status" value="1"/>
</dbReference>
<evidence type="ECO:0000256" key="6">
    <source>
        <dbReference type="SAM" id="MobiDB-lite"/>
    </source>
</evidence>
<dbReference type="Pfam" id="PF09457">
    <property type="entry name" value="RBD-FIP"/>
    <property type="match status" value="1"/>
</dbReference>
<gene>
    <name evidence="9" type="ORF">N1851_001536</name>
</gene>
<feature type="region of interest" description="Disordered" evidence="6">
    <location>
        <begin position="1018"/>
        <end position="1041"/>
    </location>
</feature>
<dbReference type="PANTHER" id="PTHR15746:SF22">
    <property type="entry name" value="RAB11 FAMILY-INTERACTING PROTEIN 1"/>
    <property type="match status" value="1"/>
</dbReference>
<feature type="compositionally biased region" description="Polar residues" evidence="6">
    <location>
        <begin position="231"/>
        <end position="245"/>
    </location>
</feature>
<feature type="compositionally biased region" description="Polar residues" evidence="6">
    <location>
        <begin position="828"/>
        <end position="843"/>
    </location>
</feature>
<dbReference type="GO" id="GO:0031267">
    <property type="term" value="F:small GTPase binding"/>
    <property type="evidence" value="ECO:0007669"/>
    <property type="project" value="InterPro"/>
</dbReference>
<dbReference type="GO" id="GO:0045055">
    <property type="term" value="P:regulated exocytosis"/>
    <property type="evidence" value="ECO:0007669"/>
    <property type="project" value="TreeGrafter"/>
</dbReference>
<dbReference type="Pfam" id="PF00168">
    <property type="entry name" value="C2"/>
    <property type="match status" value="1"/>
</dbReference>
<feature type="region of interest" description="Disordered" evidence="6">
    <location>
        <begin position="820"/>
        <end position="901"/>
    </location>
</feature>
<feature type="compositionally biased region" description="Basic and acidic residues" evidence="6">
    <location>
        <begin position="850"/>
        <end position="859"/>
    </location>
</feature>
<feature type="region of interest" description="Disordered" evidence="6">
    <location>
        <begin position="1091"/>
        <end position="1169"/>
    </location>
</feature>
<dbReference type="FunFam" id="2.60.40.150:FF:000070">
    <property type="entry name" value="rab11 family-interacting protein 2 isoform X1"/>
    <property type="match status" value="1"/>
</dbReference>
<evidence type="ECO:0000313" key="9">
    <source>
        <dbReference type="EMBL" id="KAK0155932.1"/>
    </source>
</evidence>
<proteinExistence type="predicted"/>
<dbReference type="Gene3D" id="1.20.5.2440">
    <property type="match status" value="1"/>
</dbReference>
<feature type="compositionally biased region" description="Basic and acidic residues" evidence="6">
    <location>
        <begin position="385"/>
        <end position="485"/>
    </location>
</feature>
<dbReference type="SUPFAM" id="SSF144270">
    <property type="entry name" value="Eferin C-derminal domain-like"/>
    <property type="match status" value="1"/>
</dbReference>
<dbReference type="GO" id="GO:0015031">
    <property type="term" value="P:protein transport"/>
    <property type="evidence" value="ECO:0007669"/>
    <property type="project" value="UniProtKB-KW"/>
</dbReference>
<keyword evidence="5" id="KW-0653">Protein transport</keyword>
<dbReference type="SMART" id="SM00239">
    <property type="entry name" value="C2"/>
    <property type="match status" value="1"/>
</dbReference>
<feature type="region of interest" description="Disordered" evidence="6">
    <location>
        <begin position="270"/>
        <end position="289"/>
    </location>
</feature>
<dbReference type="CDD" id="cd08682">
    <property type="entry name" value="C2_Rab11-FIP_classI"/>
    <property type="match status" value="1"/>
</dbReference>
<feature type="domain" description="C2" evidence="7">
    <location>
        <begin position="1"/>
        <end position="119"/>
    </location>
</feature>
<feature type="compositionally biased region" description="Basic and acidic residues" evidence="6">
    <location>
        <begin position="871"/>
        <end position="881"/>
    </location>
</feature>
<feature type="compositionally biased region" description="Basic and acidic residues" evidence="6">
    <location>
        <begin position="766"/>
        <end position="776"/>
    </location>
</feature>
<feature type="compositionally biased region" description="Polar residues" evidence="6">
    <location>
        <begin position="631"/>
        <end position="643"/>
    </location>
</feature>
<dbReference type="PANTHER" id="PTHR15746">
    <property type="entry name" value="RAB11-RELATED"/>
    <property type="match status" value="1"/>
</dbReference>
<dbReference type="SUPFAM" id="SSF49562">
    <property type="entry name" value="C2 domain (Calcium/lipid-binding domain, CaLB)"/>
    <property type="match status" value="1"/>
</dbReference>
<feature type="compositionally biased region" description="Polar residues" evidence="6">
    <location>
        <begin position="1132"/>
        <end position="1144"/>
    </location>
</feature>
<feature type="domain" description="FIP-RBD" evidence="8">
    <location>
        <begin position="1188"/>
        <end position="1250"/>
    </location>
</feature>
<keyword evidence="10" id="KW-1185">Reference proteome</keyword>
<evidence type="ECO:0000259" key="8">
    <source>
        <dbReference type="PROSITE" id="PS51511"/>
    </source>
</evidence>
<feature type="compositionally biased region" description="Basic and acidic residues" evidence="6">
    <location>
        <begin position="500"/>
        <end position="516"/>
    </location>
</feature>
<feature type="region of interest" description="Disordered" evidence="6">
    <location>
        <begin position="354"/>
        <end position="564"/>
    </location>
</feature>
<sequence>MSLAGQSQQFYPTGVRVTVHQARNLRTKGKNGTNDAYAIIQVAKDKFSTSVDEKCIAPTWKEEASFDLPLFHPSNADRCTLNVVVMHRAQVGLDKFLGQAVVSLLSLQDQGLRKKTDWFRLVDKTGKDDKARGEVLLDIQFMRNNMSASMFDLSMQEKPRSRISKLKDKVRGKKKDGFSDSASAIVTSVSQNVSDSEGEADAQSLNQFPGTKKKSKLKTLFAPKSNLHKNISQSMSTLGTLPSKDSSLSGSRSSGLNVDSPEVKKKFKFLGHKRTGSNDSKASQGPFSLLGRHKQSASDLNSLCINGSHVYAEEAEPKSGSTLSLNSSGQGSVEDVRTHNSDFSVDSIKALSVPSYKPEVADSEVSSAILEQRRHQEEEEEEEEERRQAEERRRAEARRLVVEEEEEGHRRAEAKRLQEAEEQRRYREEQERRQRLLEEEEARRRTKIMDEEERQRGEERRRLQAIEKERNEEEQKAEEKKRQEEASMSERLSTLFGINRKKDEKKEEAQPEKEHPVPAPRQVSQSLEVRGSHQSTNPFEEIPLSPETQNPFDETPVGTQKSIRSPQTLSAAVFLNRTAKVSAVKPRLLESLTPEHCSSILNVSESTFSSVPSVSPDMYANLSVMNQRISMRSTGSPQGNTENSSNSGSLSSMSEKKRRAPVPPTFKEQGAPTEVMSQMERMPRGTSASGGPVRAIENPAYIESDGTAQDKKTALRLPDYETLYPQKRHGVQGQTRWDNLVAEVQQKKREKPEIFVGQEMSVDGPEEQKPSREPSRFPRTQVYEAKPISSKKMPPIPMPVAAPLPKPTVYYNEKQSQSVQAHLAAQKPNATAPSGFVGTQTPSREILPGRGRDGVRKEVSAFAVPNTTSQTDRDVKTEQAVKEMPTAKPRQNVVSREGGKQANVTATDSIKSNNPLSNKMDKKLKEDEFAAFGTSLSREIVSKDSWAKLEQNQAADDLFTGKVQKEPKLEDKGMTADDFDTFFTAESPTDPFERFYNCASQQFDEDIDSNRQIPSLQDLHSQKSKPTPTSLTPSNSINVDGKQEPAFYEASTTTTVVESLPSKETMMAAPLALHGIEWTENPFGGDPFGTDPFAGDFSKSSEPHQLSIDESGAQTEGPSGGRNILRARVSPTEGQPVSAQNSSLGGPASSLRRPHPVKPMTSAENQYPTSSPAVKEIKILDTKAAKIKAEDLVESAGAYTQLTQEELITLVVKQQVELTKRKAKITELEEYIDNLLVRVIDEKPSILLGISSNKPA</sequence>
<feature type="region of interest" description="Disordered" evidence="6">
    <location>
        <begin position="631"/>
        <end position="676"/>
    </location>
</feature>
<keyword evidence="3" id="KW-0597">Phosphoprotein</keyword>
<feature type="compositionally biased region" description="Polar residues" evidence="6">
    <location>
        <begin position="319"/>
        <end position="331"/>
    </location>
</feature>
<evidence type="ECO:0000256" key="1">
    <source>
        <dbReference type="ARBA" id="ARBA00004172"/>
    </source>
</evidence>
<feature type="region of interest" description="Disordered" evidence="6">
    <location>
        <begin position="748"/>
        <end position="800"/>
    </location>
</feature>
<feature type="compositionally biased region" description="Polar residues" evidence="6">
    <location>
        <begin position="277"/>
        <end position="286"/>
    </location>
</feature>
<feature type="region of interest" description="Disordered" evidence="6">
    <location>
        <begin position="190"/>
        <end position="209"/>
    </location>
</feature>
<feature type="region of interest" description="Disordered" evidence="6">
    <location>
        <begin position="231"/>
        <end position="259"/>
    </location>
</feature>
<feature type="compositionally biased region" description="Polar residues" evidence="6">
    <location>
        <begin position="1018"/>
        <end position="1038"/>
    </location>
</feature>
<keyword evidence="4" id="KW-0967">Endosome</keyword>
<feature type="compositionally biased region" description="Low complexity" evidence="6">
    <location>
        <begin position="644"/>
        <end position="653"/>
    </location>
</feature>
<feature type="compositionally biased region" description="Polar residues" evidence="6">
    <location>
        <begin position="546"/>
        <end position="564"/>
    </location>
</feature>
<keyword evidence="2" id="KW-0813">Transport</keyword>
<dbReference type="PROSITE" id="PS51511">
    <property type="entry name" value="FIP_RBD"/>
    <property type="match status" value="1"/>
</dbReference>
<evidence type="ECO:0000256" key="3">
    <source>
        <dbReference type="ARBA" id="ARBA00022553"/>
    </source>
</evidence>
<reference evidence="9" key="1">
    <citation type="journal article" date="2023" name="Front. Mar. Sci.">
        <title>A new Merluccius polli reference genome to investigate the effects of global change in West African waters.</title>
        <authorList>
            <person name="Mateo J.L."/>
            <person name="Blanco-Fernandez C."/>
            <person name="Garcia-Vazquez E."/>
            <person name="Machado-Schiaffino G."/>
        </authorList>
    </citation>
    <scope>NUCLEOTIDE SEQUENCE</scope>
    <source>
        <strain evidence="9">C29</strain>
        <tissue evidence="9">Fin</tissue>
    </source>
</reference>
<dbReference type="InterPro" id="IPR019018">
    <property type="entry name" value="Rab-bd_FIP-RBD"/>
</dbReference>
<feature type="region of interest" description="Disordered" evidence="6">
    <location>
        <begin position="316"/>
        <end position="338"/>
    </location>
</feature>